<dbReference type="RefSeq" id="WP_167215010.1">
    <property type="nucleotide sequence ID" value="NZ_CP050063.1"/>
</dbReference>
<keyword evidence="1" id="KW-0813">Transport</keyword>
<evidence type="ECO:0000259" key="8">
    <source>
        <dbReference type="Pfam" id="PF07705"/>
    </source>
</evidence>
<dbReference type="SUPFAM" id="SSF52317">
    <property type="entry name" value="Class I glutamine amidotransferase-like"/>
    <property type="match status" value="1"/>
</dbReference>
<dbReference type="KEGG" id="spib:G8759_26240"/>
<feature type="domain" description="Blue (type 1) copper" evidence="6">
    <location>
        <begin position="1132"/>
        <end position="1247"/>
    </location>
</feature>
<reference evidence="10 11" key="1">
    <citation type="submission" date="2020-03" db="EMBL/GenBank/DDBJ databases">
        <authorList>
            <person name="Kim M.K."/>
        </authorList>
    </citation>
    <scope>NUCLEOTIDE SEQUENCE [LARGE SCALE GENOMIC DNA]</scope>
    <source>
        <strain evidence="10 11">BT328</strain>
    </source>
</reference>
<dbReference type="Proteomes" id="UP000501802">
    <property type="component" value="Chromosome"/>
</dbReference>
<evidence type="ECO:0000313" key="10">
    <source>
        <dbReference type="EMBL" id="QIP15879.1"/>
    </source>
</evidence>
<accession>A0A6G9AU79</accession>
<keyword evidence="11" id="KW-1185">Reference proteome</keyword>
<dbReference type="InterPro" id="IPR028871">
    <property type="entry name" value="BlueCu_1_BS"/>
</dbReference>
<evidence type="ECO:0000259" key="7">
    <source>
        <dbReference type="Pfam" id="PF06283"/>
    </source>
</evidence>
<dbReference type="InterPro" id="IPR011989">
    <property type="entry name" value="ARM-like"/>
</dbReference>
<feature type="domain" description="DUF7133" evidence="9">
    <location>
        <begin position="291"/>
        <end position="666"/>
    </location>
</feature>
<evidence type="ECO:0000256" key="1">
    <source>
        <dbReference type="ARBA" id="ARBA00022448"/>
    </source>
</evidence>
<evidence type="ECO:0000256" key="3">
    <source>
        <dbReference type="ARBA" id="ARBA00022982"/>
    </source>
</evidence>
<proteinExistence type="predicted"/>
<dbReference type="SUPFAM" id="SSF48371">
    <property type="entry name" value="ARM repeat"/>
    <property type="match status" value="1"/>
</dbReference>
<dbReference type="InterPro" id="IPR000923">
    <property type="entry name" value="BlueCu_1"/>
</dbReference>
<evidence type="ECO:0000256" key="4">
    <source>
        <dbReference type="ARBA" id="ARBA00023008"/>
    </source>
</evidence>
<dbReference type="Pfam" id="PF07705">
    <property type="entry name" value="CARDB"/>
    <property type="match status" value="1"/>
</dbReference>
<gene>
    <name evidence="10" type="ORF">G8759_26240</name>
</gene>
<dbReference type="InterPro" id="IPR016024">
    <property type="entry name" value="ARM-type_fold"/>
</dbReference>
<dbReference type="Gene3D" id="2.60.40.420">
    <property type="entry name" value="Cupredoxins - blue copper proteins"/>
    <property type="match status" value="1"/>
</dbReference>
<keyword evidence="3" id="KW-0249">Electron transport</keyword>
<dbReference type="PROSITE" id="PS00196">
    <property type="entry name" value="COPPER_BLUE"/>
    <property type="match status" value="1"/>
</dbReference>
<sequence>MKKTILFLLTVGLLTQCARQTANQSSTRQTALKPRRTEILFLGDNGHHKPIERVPQLMAALGNKGINITYTDKLEDINPENLNKYDGLLIFANWDSIPKPQEKALLDYVSSGKGIIPVHCASYCFRNSAEYVDKVVGGQFWRHRMDTIQTRFTQPNNPIVAGLPSFKAYDETYLHSHLQADNNVLAVREIKADQEKDIAASNRPGAKEEPYTWTRQYGKGRVFYTAYGHDERTWSQPGFQQLLERGILWAVGDEVKKLHDGLNPQAFAYHEAKLPNYEKRPGAQLEQEPLSPEESIKHIQVPVDFTVDLFAHEPNVMHPIAMTWDERGRLYALITKDYPNERKPEGGSDYIVICEDTDKDGKADKFTNFAEGLSIPTGMTFGNGGLYVSQAPHMLFLQDTNGDDKADVKKVVFTGFGTYDTHAGPSNLHYGFDNWIWGSVGYSGFKGKIGADSVKFSQGFFRFKPDGSQLEHVTSTSNNTWGLGFNETGDIFGSTANNSHGWYMAIPNRYFHGAPHIRENGSRSTDTHKDMKPITEKVRQVDVFGGFTAAAGHNFYTARAFPKKYWNKIAFVAEPTGHILHQNVMQKNGTDYEDAEGFNLMAGADEWFAPVFAEVGPDGAVWVVDWYSFIIQHNPTPSGATNGSGNAYETPLRDFTHGRIYRVGYKNAPAYTPIALSKDRPQELVAALKNTNMFWRTTAQRLLIERNNKDVVPQLIALVNDQSVDEIGINPSAIHALWTLHGLGALDGDALQAAVSAIKHPCSGVRKTAVQVLPRNQLTANTLLQANLLNDKEPVVALNTLLALSEMPQSPAIQNAILTRLDKSTEVNDRWLPDAFACVLTGQDGQLMKAYLKQVTQNGSTQPKVAPAHDMSTHADKGHGPNAPTPAVAASGSQPDLVIAAIRTTPESPAVREGTKLFVDVMNAGGTEIPAGTPIPLSVRVEGPKGMQDGAKIDFVSVTHNTGIKPGETVTISKANNGPWVGDMGVLFERAGQYTITAMLDRENKIPEGNEQNNNATHTLIYRAPQSMAAYVLERASRSYASVAPVDSVVTLLRQTQKLEPTQSDAIVKGVSEGWNVRKKAQVNDTDKDFLASLTTSVSPDNRERLGRLYEVWGITKSEPADPNVEVIRLKTVREEMRYDKKEFTVTAGKQVELVLENPDAMQHNLVIGKPKTMDQIGAAADKLITAKDGAERNYVPSIPQIIVATPLVNPDQTYRLKFTAPATPGDYPFVCTFPGHWRIMNGVMKVTKAGAVVTAK</sequence>
<dbReference type="InterPro" id="IPR013428">
    <property type="entry name" value="Membrane-bound_put_N"/>
</dbReference>
<feature type="domain" description="CARDB" evidence="8">
    <location>
        <begin position="894"/>
        <end position="1017"/>
    </location>
</feature>
<evidence type="ECO:0000259" key="6">
    <source>
        <dbReference type="Pfam" id="PF00127"/>
    </source>
</evidence>
<dbReference type="SUPFAM" id="SSF49503">
    <property type="entry name" value="Cupredoxins"/>
    <property type="match status" value="1"/>
</dbReference>
<dbReference type="GO" id="GO:0009055">
    <property type="term" value="F:electron transfer activity"/>
    <property type="evidence" value="ECO:0007669"/>
    <property type="project" value="InterPro"/>
</dbReference>
<feature type="region of interest" description="Disordered" evidence="5">
    <location>
        <begin position="859"/>
        <end position="890"/>
    </location>
</feature>
<dbReference type="SUPFAM" id="SSF50952">
    <property type="entry name" value="Soluble quinoprotein glucose dehydrogenase"/>
    <property type="match status" value="1"/>
</dbReference>
<dbReference type="NCBIfam" id="TIGR02604">
    <property type="entry name" value="Piru_Ver_Nterm"/>
    <property type="match status" value="1"/>
</dbReference>
<dbReference type="Pfam" id="PF06283">
    <property type="entry name" value="ThuA"/>
    <property type="match status" value="1"/>
</dbReference>
<name>A0A6G9AU79_9BACT</name>
<dbReference type="EMBL" id="CP050063">
    <property type="protein sequence ID" value="QIP15879.1"/>
    <property type="molecule type" value="Genomic_DNA"/>
</dbReference>
<evidence type="ECO:0000313" key="11">
    <source>
        <dbReference type="Proteomes" id="UP000501802"/>
    </source>
</evidence>
<dbReference type="Pfam" id="PF23500">
    <property type="entry name" value="DUF7133"/>
    <property type="match status" value="1"/>
</dbReference>
<evidence type="ECO:0000256" key="5">
    <source>
        <dbReference type="SAM" id="MobiDB-lite"/>
    </source>
</evidence>
<dbReference type="CDD" id="cd04233">
    <property type="entry name" value="Auracyanin"/>
    <property type="match status" value="1"/>
</dbReference>
<dbReference type="Pfam" id="PF00127">
    <property type="entry name" value="Copper-bind"/>
    <property type="match status" value="1"/>
</dbReference>
<dbReference type="InterPro" id="IPR029062">
    <property type="entry name" value="Class_I_gatase-like"/>
</dbReference>
<dbReference type="InterPro" id="IPR011041">
    <property type="entry name" value="Quinoprot_gluc/sorb_DH_b-prop"/>
</dbReference>
<dbReference type="InterPro" id="IPR011635">
    <property type="entry name" value="CARDB"/>
</dbReference>
<evidence type="ECO:0000256" key="2">
    <source>
        <dbReference type="ARBA" id="ARBA00022723"/>
    </source>
</evidence>
<keyword evidence="2" id="KW-0479">Metal-binding</keyword>
<dbReference type="InterPro" id="IPR008972">
    <property type="entry name" value="Cupredoxin"/>
</dbReference>
<protein>
    <submittedName>
        <fullName evidence="10">Dehydrogenase</fullName>
    </submittedName>
</protein>
<dbReference type="InterPro" id="IPR029010">
    <property type="entry name" value="ThuA-like"/>
</dbReference>
<dbReference type="Gene3D" id="1.25.10.10">
    <property type="entry name" value="Leucine-rich Repeat Variant"/>
    <property type="match status" value="1"/>
</dbReference>
<feature type="domain" description="ThuA-like" evidence="7">
    <location>
        <begin position="43"/>
        <end position="250"/>
    </location>
</feature>
<dbReference type="GO" id="GO:0005507">
    <property type="term" value="F:copper ion binding"/>
    <property type="evidence" value="ECO:0007669"/>
    <property type="project" value="InterPro"/>
</dbReference>
<evidence type="ECO:0000259" key="9">
    <source>
        <dbReference type="Pfam" id="PF23500"/>
    </source>
</evidence>
<organism evidence="10 11">
    <name type="scientific">Spirosoma aureum</name>
    <dbReference type="NCBI Taxonomy" id="2692134"/>
    <lineage>
        <taxon>Bacteria</taxon>
        <taxon>Pseudomonadati</taxon>
        <taxon>Bacteroidota</taxon>
        <taxon>Cytophagia</taxon>
        <taxon>Cytophagales</taxon>
        <taxon>Cytophagaceae</taxon>
        <taxon>Spirosoma</taxon>
    </lineage>
</organism>
<dbReference type="Gene3D" id="3.40.50.880">
    <property type="match status" value="1"/>
</dbReference>
<dbReference type="AlphaFoldDB" id="A0A6G9AU79"/>
<dbReference type="InterPro" id="IPR055557">
    <property type="entry name" value="DUF7133"/>
</dbReference>
<dbReference type="InterPro" id="IPR013783">
    <property type="entry name" value="Ig-like_fold"/>
</dbReference>
<dbReference type="PANTHER" id="PTHR33546">
    <property type="entry name" value="LARGE, MULTIFUNCTIONAL SECRETED PROTEIN-RELATED"/>
    <property type="match status" value="1"/>
</dbReference>
<dbReference type="Gene3D" id="2.60.40.10">
    <property type="entry name" value="Immunoglobulins"/>
    <property type="match status" value="1"/>
</dbReference>
<keyword evidence="4" id="KW-0186">Copper</keyword>
<dbReference type="PANTHER" id="PTHR33546:SF1">
    <property type="entry name" value="LARGE, MULTIFUNCTIONAL SECRETED PROTEIN"/>
    <property type="match status" value="1"/>
</dbReference>